<dbReference type="Proteomes" id="UP001497535">
    <property type="component" value="Unassembled WGS sequence"/>
</dbReference>
<organism evidence="1 2">
    <name type="scientific">Meloidogyne enterolobii</name>
    <name type="common">Root-knot nematode worm</name>
    <name type="synonym">Meloidogyne mayaguensis</name>
    <dbReference type="NCBI Taxonomy" id="390850"/>
    <lineage>
        <taxon>Eukaryota</taxon>
        <taxon>Metazoa</taxon>
        <taxon>Ecdysozoa</taxon>
        <taxon>Nematoda</taxon>
        <taxon>Chromadorea</taxon>
        <taxon>Rhabditida</taxon>
        <taxon>Tylenchina</taxon>
        <taxon>Tylenchomorpha</taxon>
        <taxon>Tylenchoidea</taxon>
        <taxon>Meloidogynidae</taxon>
        <taxon>Meloidogyninae</taxon>
        <taxon>Meloidogyne</taxon>
    </lineage>
</organism>
<evidence type="ECO:0000313" key="1">
    <source>
        <dbReference type="EMBL" id="CAK5115901.1"/>
    </source>
</evidence>
<reference evidence="1" key="1">
    <citation type="submission" date="2023-11" db="EMBL/GenBank/DDBJ databases">
        <authorList>
            <person name="Poullet M."/>
        </authorList>
    </citation>
    <scope>NUCLEOTIDE SEQUENCE</scope>
    <source>
        <strain evidence="1">E1834</strain>
    </source>
</reference>
<protein>
    <submittedName>
        <fullName evidence="1">Uncharacterized protein</fullName>
    </submittedName>
</protein>
<gene>
    <name evidence="1" type="ORF">MENTE1834_LOCUS45699</name>
</gene>
<sequence length="53" mass="6094">MEKLFSSQLPTNNEKEEESQLKINNTSKEDNNEDANLDQPKEPKSPEFCVLIV</sequence>
<proteinExistence type="predicted"/>
<evidence type="ECO:0000313" key="2">
    <source>
        <dbReference type="Proteomes" id="UP001497535"/>
    </source>
</evidence>
<accession>A0ACB1B0E4</accession>
<comment type="caution">
    <text evidence="1">The sequence shown here is derived from an EMBL/GenBank/DDBJ whole genome shotgun (WGS) entry which is preliminary data.</text>
</comment>
<name>A0ACB1B0E4_MELEN</name>
<keyword evidence="2" id="KW-1185">Reference proteome</keyword>
<dbReference type="EMBL" id="CAVMJV010000156">
    <property type="protein sequence ID" value="CAK5115901.1"/>
    <property type="molecule type" value="Genomic_DNA"/>
</dbReference>